<keyword evidence="1" id="KW-0732">Signal</keyword>
<proteinExistence type="predicted"/>
<evidence type="ECO:0000256" key="1">
    <source>
        <dbReference type="SAM" id="SignalP"/>
    </source>
</evidence>
<dbReference type="Proteomes" id="UP000541109">
    <property type="component" value="Unassembled WGS sequence"/>
</dbReference>
<name>A0A839AGG3_9HYPH</name>
<sequence>MRRTTRILAAFSVAAGLGVGAASAETIGFAEAIKILGASCGADIEKYCKNVNLGGGRIQQCLVENEAKVSAQCKTDYAGVFALLQQRFAAQAAVEKVCNRDTQQYCKLTKPGKGNILKCLLKAEPSVSAKCNQAITDAGYR</sequence>
<gene>
    <name evidence="2" type="ORF">H2509_16835</name>
</gene>
<organism evidence="2 3">
    <name type="scientific">Stappia albiluteola</name>
    <dbReference type="NCBI Taxonomy" id="2758565"/>
    <lineage>
        <taxon>Bacteria</taxon>
        <taxon>Pseudomonadati</taxon>
        <taxon>Pseudomonadota</taxon>
        <taxon>Alphaproteobacteria</taxon>
        <taxon>Hyphomicrobiales</taxon>
        <taxon>Stappiaceae</taxon>
        <taxon>Stappia</taxon>
    </lineage>
</organism>
<evidence type="ECO:0008006" key="4">
    <source>
        <dbReference type="Google" id="ProtNLM"/>
    </source>
</evidence>
<dbReference type="Pfam" id="PF00839">
    <property type="entry name" value="Cys_rich_FGFR"/>
    <property type="match status" value="1"/>
</dbReference>
<feature type="signal peptide" evidence="1">
    <location>
        <begin position="1"/>
        <end position="24"/>
    </location>
</feature>
<dbReference type="PANTHER" id="PTHR11884:SF1">
    <property type="entry name" value="GOLGI APPARATUS PROTEIN 1"/>
    <property type="match status" value="1"/>
</dbReference>
<accession>A0A839AGG3</accession>
<dbReference type="PANTHER" id="PTHR11884">
    <property type="entry name" value="SELECTIN LIGAND RELATED"/>
    <property type="match status" value="1"/>
</dbReference>
<dbReference type="GO" id="GO:0016020">
    <property type="term" value="C:membrane"/>
    <property type="evidence" value="ECO:0007669"/>
    <property type="project" value="InterPro"/>
</dbReference>
<protein>
    <recommendedName>
        <fullName evidence="4">Cysteine rich repeat-containing protein</fullName>
    </recommendedName>
</protein>
<dbReference type="EMBL" id="JACFXV010000064">
    <property type="protein sequence ID" value="MBA5778793.1"/>
    <property type="molecule type" value="Genomic_DNA"/>
</dbReference>
<keyword evidence="3" id="KW-1185">Reference proteome</keyword>
<dbReference type="InterPro" id="IPR039728">
    <property type="entry name" value="GLG1"/>
</dbReference>
<dbReference type="RefSeq" id="WP_182167466.1">
    <property type="nucleotide sequence ID" value="NZ_JACFXV010000064.1"/>
</dbReference>
<dbReference type="AlphaFoldDB" id="A0A839AGG3"/>
<feature type="chain" id="PRO_5032910287" description="Cysteine rich repeat-containing protein" evidence="1">
    <location>
        <begin position="25"/>
        <end position="141"/>
    </location>
</feature>
<dbReference type="InterPro" id="IPR001893">
    <property type="entry name" value="Cys-rich_GLG1_repeat"/>
</dbReference>
<evidence type="ECO:0000313" key="2">
    <source>
        <dbReference type="EMBL" id="MBA5778793.1"/>
    </source>
</evidence>
<reference evidence="2 3" key="1">
    <citation type="submission" date="2020-07" db="EMBL/GenBank/DDBJ databases">
        <title>Stappia sp., F7233, whole genome shotgun sequencing project.</title>
        <authorList>
            <person name="Jiang S."/>
            <person name="Liu Z.W."/>
            <person name="Du Z.J."/>
        </authorList>
    </citation>
    <scope>NUCLEOTIDE SEQUENCE [LARGE SCALE GENOMIC DNA]</scope>
    <source>
        <strain evidence="2 3">F7233</strain>
    </source>
</reference>
<evidence type="ECO:0000313" key="3">
    <source>
        <dbReference type="Proteomes" id="UP000541109"/>
    </source>
</evidence>
<comment type="caution">
    <text evidence="2">The sequence shown here is derived from an EMBL/GenBank/DDBJ whole genome shotgun (WGS) entry which is preliminary data.</text>
</comment>